<evidence type="ECO:0000313" key="4">
    <source>
        <dbReference type="Proteomes" id="UP001153954"/>
    </source>
</evidence>
<dbReference type="EMBL" id="CAKOGL010000013">
    <property type="protein sequence ID" value="CAH2093358.1"/>
    <property type="molecule type" value="Genomic_DNA"/>
</dbReference>
<comment type="caution">
    <text evidence="3">The sequence shown here is derived from an EMBL/GenBank/DDBJ whole genome shotgun (WGS) entry which is preliminary data.</text>
</comment>
<feature type="signal peptide" evidence="2">
    <location>
        <begin position="1"/>
        <end position="23"/>
    </location>
</feature>
<feature type="chain" id="PRO_5043572153" evidence="2">
    <location>
        <begin position="24"/>
        <end position="535"/>
    </location>
</feature>
<accession>A0AAU9U2D1</accession>
<evidence type="ECO:0000256" key="2">
    <source>
        <dbReference type="SAM" id="SignalP"/>
    </source>
</evidence>
<feature type="compositionally biased region" description="Basic and acidic residues" evidence="1">
    <location>
        <begin position="153"/>
        <end position="165"/>
    </location>
</feature>
<evidence type="ECO:0000256" key="1">
    <source>
        <dbReference type="SAM" id="MobiDB-lite"/>
    </source>
</evidence>
<feature type="compositionally biased region" description="Polar residues" evidence="1">
    <location>
        <begin position="123"/>
        <end position="138"/>
    </location>
</feature>
<proteinExistence type="predicted"/>
<organism evidence="3 4">
    <name type="scientific">Euphydryas editha</name>
    <name type="common">Edith's checkerspot</name>
    <dbReference type="NCBI Taxonomy" id="104508"/>
    <lineage>
        <taxon>Eukaryota</taxon>
        <taxon>Metazoa</taxon>
        <taxon>Ecdysozoa</taxon>
        <taxon>Arthropoda</taxon>
        <taxon>Hexapoda</taxon>
        <taxon>Insecta</taxon>
        <taxon>Pterygota</taxon>
        <taxon>Neoptera</taxon>
        <taxon>Endopterygota</taxon>
        <taxon>Lepidoptera</taxon>
        <taxon>Glossata</taxon>
        <taxon>Ditrysia</taxon>
        <taxon>Papilionoidea</taxon>
        <taxon>Nymphalidae</taxon>
        <taxon>Nymphalinae</taxon>
        <taxon>Euphydryas</taxon>
    </lineage>
</organism>
<name>A0AAU9U2D1_EUPED</name>
<feature type="region of interest" description="Disordered" evidence="1">
    <location>
        <begin position="77"/>
        <end position="178"/>
    </location>
</feature>
<sequence>MAVIGQVSIFSILVVILFHFGHSHKYADHKHDQNIEELSQVIKDWIHPKYVKGRYPYEKKQYMPQINSDDFNVRPHHDDYSWDKSEKPTLEGSGWTLVKNSNEDHVKNQNNDGYDRSDEADTNRGQGSKNDVKNQSNEWYDKNGKVDPNSGYVDKDDVKNEKNEGYNKNNEATIDNGQAGYKDNEKVLVPELEHKESSIENGKWSNPIETTTFTTETSSSASVSLPDKDNLNDIPIDVSKSIENPYNIPLTNEIEQETVKLLDNLPASLEPNLLDSFSSSDINIASGTQLPSLNQESFGLNSAVPNINLDPTLALNSIPSIPASENYENNGVLYNNRMPYNSYVPYSPYDVPGFSIPSLNSPSNFAPNGGSNSNTASTANLFNNYYPTNPAYSEFYNNPNFSQWDYETVQLNNGQIALIPKYWSIFPTNNPFLPTVGSRQIFPPTVGSRQIFPPTVGSRQIFPPNNQIYESGQNLYSIQNYNDKPGSVNWQYQAPGVQNLPPQWLLYNNQYVKFRNSQDYIEGKSLSSDDKQSFQ</sequence>
<keyword evidence="4" id="KW-1185">Reference proteome</keyword>
<dbReference type="Proteomes" id="UP001153954">
    <property type="component" value="Unassembled WGS sequence"/>
</dbReference>
<feature type="compositionally biased region" description="Basic and acidic residues" evidence="1">
    <location>
        <begin position="77"/>
        <end position="89"/>
    </location>
</feature>
<protein>
    <submittedName>
        <fullName evidence="3">Uncharacterized protein</fullName>
    </submittedName>
</protein>
<keyword evidence="2" id="KW-0732">Signal</keyword>
<reference evidence="3" key="1">
    <citation type="submission" date="2022-03" db="EMBL/GenBank/DDBJ databases">
        <authorList>
            <person name="Tunstrom K."/>
        </authorList>
    </citation>
    <scope>NUCLEOTIDE SEQUENCE</scope>
</reference>
<gene>
    <name evidence="3" type="ORF">EEDITHA_LOCUS9031</name>
</gene>
<dbReference type="AlphaFoldDB" id="A0AAU9U2D1"/>
<feature type="compositionally biased region" description="Basic and acidic residues" evidence="1">
    <location>
        <begin position="101"/>
        <end position="122"/>
    </location>
</feature>
<evidence type="ECO:0000313" key="3">
    <source>
        <dbReference type="EMBL" id="CAH2093358.1"/>
    </source>
</evidence>